<proteinExistence type="predicted"/>
<reference evidence="1 2" key="1">
    <citation type="journal article" date="2012" name="J. Bacteriol.">
        <title>Genome sequence of Mycobacterium hassiacum DSM 44199, a rare source of heat-stable mycobacterial proteins.</title>
        <authorList>
            <person name="Tiago I."/>
            <person name="Maranha A."/>
            <person name="Mendes V."/>
            <person name="Alarico S."/>
            <person name="Moynihan P.J."/>
            <person name="Clarke A.J."/>
            <person name="Macedo-Ribeiro S."/>
            <person name="Pereira P.J."/>
            <person name="Empadinhas N."/>
        </authorList>
    </citation>
    <scope>NUCLEOTIDE SEQUENCE [LARGE SCALE GENOMIC DNA]</scope>
    <source>
        <strain evidence="2">DSM 44199 / CIP 105218 / JCM 12690 / 3849</strain>
    </source>
</reference>
<evidence type="ECO:0000313" key="1">
    <source>
        <dbReference type="EMBL" id="EKF25206.1"/>
    </source>
</evidence>
<evidence type="ECO:0000313" key="2">
    <source>
        <dbReference type="Proteomes" id="UP000006265"/>
    </source>
</evidence>
<keyword evidence="2" id="KW-1185">Reference proteome</keyword>
<dbReference type="EMBL" id="AMRA01000020">
    <property type="protein sequence ID" value="EKF25206.1"/>
    <property type="molecule type" value="Genomic_DNA"/>
</dbReference>
<organism evidence="1 2">
    <name type="scientific">Mycolicibacterium hassiacum (strain DSM 44199 / CIP 105218 / JCM 12690 / 3849)</name>
    <name type="common">Mycobacterium hassiacum</name>
    <dbReference type="NCBI Taxonomy" id="1122247"/>
    <lineage>
        <taxon>Bacteria</taxon>
        <taxon>Bacillati</taxon>
        <taxon>Actinomycetota</taxon>
        <taxon>Actinomycetes</taxon>
        <taxon>Mycobacteriales</taxon>
        <taxon>Mycobacteriaceae</taxon>
        <taxon>Mycolicibacterium</taxon>
    </lineage>
</organism>
<accession>K5BHV0</accession>
<sequence>MPSNIDAVTAEWLSDGLGARVRGLRSERIAQDSGRELTFYRDVAGRAPLPTPSAYTARIAGADFVLVLEDLAGIDALEVFA</sequence>
<dbReference type="GO" id="GO:0016740">
    <property type="term" value="F:transferase activity"/>
    <property type="evidence" value="ECO:0007669"/>
    <property type="project" value="UniProtKB-KW"/>
</dbReference>
<comment type="caution">
    <text evidence="1">The sequence shown here is derived from an EMBL/GenBank/DDBJ whole genome shotgun (WGS) entry which is preliminary data.</text>
</comment>
<gene>
    <name evidence="1" type="ORF">C731_0733</name>
</gene>
<dbReference type="PATRIC" id="fig|1122247.3.peg.703"/>
<keyword evidence="1" id="KW-0808">Transferase</keyword>
<protein>
    <submittedName>
        <fullName evidence="1">Phosphotransferase family protein</fullName>
    </submittedName>
</protein>
<name>K5BHV0_MYCHD</name>
<dbReference type="AlphaFoldDB" id="K5BHV0"/>
<dbReference type="Proteomes" id="UP000006265">
    <property type="component" value="Unassembled WGS sequence"/>
</dbReference>
<dbReference type="STRING" id="1122247.GCA_000379865_03161"/>